<sequence length="347" mass="39402">MPRMNLGLPFQTCNVYPNPCQATVQGAKLFRCSACHAVNYCGVEHQRADRPRHKVQCVPIKQTKTKLEKEEAALRANPGDANTPPNAFENAMGNFWTFQGTRPYMRARQEYVTALLNVRTGEAVQAALDHSLGLLQLSRGDNLGIRSSIPALFLRLGRDQDAYDFIKWYTVKATSNYEWGNMELPFLDLKGENALEPVDEKPLHIELSFFVALTLIKIRLMKDLMGLQEFVKKKPNATSVARMEYLKEEAMSDVLLSREDIVGGDLGESVAEMRRQAMQLYEKVKGMNPHFWPGVLNPEIYAYSVPGMYTMGSPEEAVLVFRQSWYSWSETEPAIQWIRGIIKNDKS</sequence>
<evidence type="ECO:0000313" key="5">
    <source>
        <dbReference type="EMBL" id="KAH7247215.1"/>
    </source>
</evidence>
<dbReference type="InterPro" id="IPR002893">
    <property type="entry name" value="Znf_MYND"/>
</dbReference>
<dbReference type="Pfam" id="PF01753">
    <property type="entry name" value="zf-MYND"/>
    <property type="match status" value="1"/>
</dbReference>
<gene>
    <name evidence="5" type="ORF">B0J15DRAFT_500253</name>
</gene>
<dbReference type="EMBL" id="JAGTJS010000016">
    <property type="protein sequence ID" value="KAH7247215.1"/>
    <property type="molecule type" value="Genomic_DNA"/>
</dbReference>
<evidence type="ECO:0000259" key="4">
    <source>
        <dbReference type="Pfam" id="PF01753"/>
    </source>
</evidence>
<comment type="caution">
    <text evidence="5">The sequence shown here is derived from an EMBL/GenBank/DDBJ whole genome shotgun (WGS) entry which is preliminary data.</text>
</comment>
<evidence type="ECO:0000256" key="2">
    <source>
        <dbReference type="ARBA" id="ARBA00022771"/>
    </source>
</evidence>
<reference evidence="5" key="1">
    <citation type="journal article" date="2021" name="Nat. Commun.">
        <title>Genetic determinants of endophytism in the Arabidopsis root mycobiome.</title>
        <authorList>
            <person name="Mesny F."/>
            <person name="Miyauchi S."/>
            <person name="Thiergart T."/>
            <person name="Pickel B."/>
            <person name="Atanasova L."/>
            <person name="Karlsson M."/>
            <person name="Huettel B."/>
            <person name="Barry K.W."/>
            <person name="Haridas S."/>
            <person name="Chen C."/>
            <person name="Bauer D."/>
            <person name="Andreopoulos W."/>
            <person name="Pangilinan J."/>
            <person name="LaButti K."/>
            <person name="Riley R."/>
            <person name="Lipzen A."/>
            <person name="Clum A."/>
            <person name="Drula E."/>
            <person name="Henrissat B."/>
            <person name="Kohler A."/>
            <person name="Grigoriev I.V."/>
            <person name="Martin F.M."/>
            <person name="Hacquard S."/>
        </authorList>
    </citation>
    <scope>NUCLEOTIDE SEQUENCE</scope>
    <source>
        <strain evidence="5">FSSC 5 MPI-SDFR-AT-0091</strain>
    </source>
</reference>
<dbReference type="SUPFAM" id="SSF144232">
    <property type="entry name" value="HIT/MYND zinc finger-like"/>
    <property type="match status" value="1"/>
</dbReference>
<dbReference type="OrthoDB" id="5952526at2759"/>
<accession>A0A9P9K7V8</accession>
<dbReference type="AlphaFoldDB" id="A0A9P9K7V8"/>
<keyword evidence="6" id="KW-1185">Reference proteome</keyword>
<name>A0A9P9K7V8_FUSSL</name>
<organism evidence="5 6">
    <name type="scientific">Fusarium solani</name>
    <name type="common">Filamentous fungus</name>
    <dbReference type="NCBI Taxonomy" id="169388"/>
    <lineage>
        <taxon>Eukaryota</taxon>
        <taxon>Fungi</taxon>
        <taxon>Dikarya</taxon>
        <taxon>Ascomycota</taxon>
        <taxon>Pezizomycotina</taxon>
        <taxon>Sordariomycetes</taxon>
        <taxon>Hypocreomycetidae</taxon>
        <taxon>Hypocreales</taxon>
        <taxon>Nectriaceae</taxon>
        <taxon>Fusarium</taxon>
        <taxon>Fusarium solani species complex</taxon>
    </lineage>
</organism>
<keyword evidence="1" id="KW-0479">Metal-binding</keyword>
<dbReference type="GO" id="GO:0008270">
    <property type="term" value="F:zinc ion binding"/>
    <property type="evidence" value="ECO:0007669"/>
    <property type="project" value="UniProtKB-KW"/>
</dbReference>
<keyword evidence="2" id="KW-0863">Zinc-finger</keyword>
<evidence type="ECO:0000313" key="6">
    <source>
        <dbReference type="Proteomes" id="UP000736672"/>
    </source>
</evidence>
<feature type="domain" description="MYND-type" evidence="4">
    <location>
        <begin position="20"/>
        <end position="57"/>
    </location>
</feature>
<keyword evidence="3" id="KW-0862">Zinc</keyword>
<evidence type="ECO:0000256" key="3">
    <source>
        <dbReference type="ARBA" id="ARBA00022833"/>
    </source>
</evidence>
<proteinExistence type="predicted"/>
<dbReference type="Gene3D" id="6.10.140.2220">
    <property type="match status" value="1"/>
</dbReference>
<dbReference type="Proteomes" id="UP000736672">
    <property type="component" value="Unassembled WGS sequence"/>
</dbReference>
<protein>
    <recommendedName>
        <fullName evidence="4">MYND-type domain-containing protein</fullName>
    </recommendedName>
</protein>
<evidence type="ECO:0000256" key="1">
    <source>
        <dbReference type="ARBA" id="ARBA00022723"/>
    </source>
</evidence>